<keyword evidence="4" id="KW-1185">Reference proteome</keyword>
<organism evidence="3 4">
    <name type="scientific">Glaciecola petra</name>
    <dbReference type="NCBI Taxonomy" id="3075602"/>
    <lineage>
        <taxon>Bacteria</taxon>
        <taxon>Pseudomonadati</taxon>
        <taxon>Pseudomonadota</taxon>
        <taxon>Gammaproteobacteria</taxon>
        <taxon>Alteromonadales</taxon>
        <taxon>Alteromonadaceae</taxon>
        <taxon>Glaciecola</taxon>
    </lineage>
</organism>
<gene>
    <name evidence="3" type="ORF">RM552_03700</name>
</gene>
<comment type="caution">
    <text evidence="3">The sequence shown here is derived from an EMBL/GenBank/DDBJ whole genome shotgun (WGS) entry which is preliminary data.</text>
</comment>
<evidence type="ECO:0000256" key="2">
    <source>
        <dbReference type="SAM" id="SignalP"/>
    </source>
</evidence>
<evidence type="ECO:0000256" key="1">
    <source>
        <dbReference type="SAM" id="MobiDB-lite"/>
    </source>
</evidence>
<accession>A0ABU2ZQR6</accession>
<dbReference type="EMBL" id="JAVRHX010000001">
    <property type="protein sequence ID" value="MDT0593944.1"/>
    <property type="molecule type" value="Genomic_DNA"/>
</dbReference>
<name>A0ABU2ZQR6_9ALTE</name>
<feature type="compositionally biased region" description="Basic and acidic residues" evidence="1">
    <location>
        <begin position="27"/>
        <end position="36"/>
    </location>
</feature>
<evidence type="ECO:0000313" key="4">
    <source>
        <dbReference type="Proteomes" id="UP001253545"/>
    </source>
</evidence>
<dbReference type="RefSeq" id="WP_311367438.1">
    <property type="nucleotide sequence ID" value="NZ_JAVRHX010000001.1"/>
</dbReference>
<sequence length="105" mass="11295">MKIKNPLLMIMLAVTIGLVGCAEKQEASTEDAKQETMEAATDVEAKSEDMLAEGEDKVEAIKEDADSAMKEAEQKAETAEEDAAAKLKEKCIEAAEKLGQSTDKC</sequence>
<dbReference type="Proteomes" id="UP001253545">
    <property type="component" value="Unassembled WGS sequence"/>
</dbReference>
<dbReference type="PROSITE" id="PS51257">
    <property type="entry name" value="PROKAR_LIPOPROTEIN"/>
    <property type="match status" value="1"/>
</dbReference>
<reference evidence="3 4" key="1">
    <citation type="submission" date="2023-09" db="EMBL/GenBank/DDBJ databases">
        <authorList>
            <person name="Rey-Velasco X."/>
        </authorList>
    </citation>
    <scope>NUCLEOTIDE SEQUENCE [LARGE SCALE GENOMIC DNA]</scope>
    <source>
        <strain evidence="3 4">P117</strain>
    </source>
</reference>
<evidence type="ECO:0000313" key="3">
    <source>
        <dbReference type="EMBL" id="MDT0593944.1"/>
    </source>
</evidence>
<feature type="compositionally biased region" description="Basic and acidic residues" evidence="1">
    <location>
        <begin position="43"/>
        <end position="83"/>
    </location>
</feature>
<feature type="chain" id="PRO_5047454876" description="Late embryogenesis abundant protein" evidence="2">
    <location>
        <begin position="22"/>
        <end position="105"/>
    </location>
</feature>
<feature type="signal peptide" evidence="2">
    <location>
        <begin position="1"/>
        <end position="21"/>
    </location>
</feature>
<proteinExistence type="predicted"/>
<evidence type="ECO:0008006" key="5">
    <source>
        <dbReference type="Google" id="ProtNLM"/>
    </source>
</evidence>
<keyword evidence="2" id="KW-0732">Signal</keyword>
<feature type="region of interest" description="Disordered" evidence="1">
    <location>
        <begin position="27"/>
        <end position="83"/>
    </location>
</feature>
<protein>
    <recommendedName>
        <fullName evidence="5">Late embryogenesis abundant protein</fullName>
    </recommendedName>
</protein>